<proteinExistence type="predicted"/>
<accession>A0AAE0ZEM3</accession>
<feature type="transmembrane region" description="Helical" evidence="1">
    <location>
        <begin position="261"/>
        <end position="282"/>
    </location>
</feature>
<dbReference type="EMBL" id="JAWDGP010004092">
    <property type="protein sequence ID" value="KAK3767947.1"/>
    <property type="molecule type" value="Genomic_DNA"/>
</dbReference>
<evidence type="ECO:0000313" key="4">
    <source>
        <dbReference type="Proteomes" id="UP001283361"/>
    </source>
</evidence>
<reference evidence="3" key="1">
    <citation type="journal article" date="2023" name="G3 (Bethesda)">
        <title>A reference genome for the long-term kleptoplast-retaining sea slug Elysia crispata morphotype clarki.</title>
        <authorList>
            <person name="Eastman K.E."/>
            <person name="Pendleton A.L."/>
            <person name="Shaikh M.A."/>
            <person name="Suttiyut T."/>
            <person name="Ogas R."/>
            <person name="Tomko P."/>
            <person name="Gavelis G."/>
            <person name="Widhalm J.R."/>
            <person name="Wisecaver J.H."/>
        </authorList>
    </citation>
    <scope>NUCLEOTIDE SEQUENCE</scope>
    <source>
        <strain evidence="3">ECLA1</strain>
    </source>
</reference>
<dbReference type="Proteomes" id="UP001283361">
    <property type="component" value="Unassembled WGS sequence"/>
</dbReference>
<evidence type="ECO:0000256" key="2">
    <source>
        <dbReference type="SAM" id="SignalP"/>
    </source>
</evidence>
<gene>
    <name evidence="3" type="ORF">RRG08_049503</name>
</gene>
<keyword evidence="2" id="KW-0732">Signal</keyword>
<keyword evidence="1" id="KW-0812">Transmembrane</keyword>
<keyword evidence="1" id="KW-1133">Transmembrane helix</keyword>
<organism evidence="3 4">
    <name type="scientific">Elysia crispata</name>
    <name type="common">lettuce slug</name>
    <dbReference type="NCBI Taxonomy" id="231223"/>
    <lineage>
        <taxon>Eukaryota</taxon>
        <taxon>Metazoa</taxon>
        <taxon>Spiralia</taxon>
        <taxon>Lophotrochozoa</taxon>
        <taxon>Mollusca</taxon>
        <taxon>Gastropoda</taxon>
        <taxon>Heterobranchia</taxon>
        <taxon>Euthyneura</taxon>
        <taxon>Panpulmonata</taxon>
        <taxon>Sacoglossa</taxon>
        <taxon>Placobranchoidea</taxon>
        <taxon>Plakobranchidae</taxon>
        <taxon>Elysia</taxon>
    </lineage>
</organism>
<sequence>MTKQRATPVARPLRAWRFAMMVVGLSLIIQTMCQGQDARGSGGPTMSFGGLLEISFINGTYDKLYECFCDIRITHCAMISKLPTKQISFPLKYSINNLRQTRVPDDLPESELYRQYRNTFECNAFQTLTGRGLDCRRLRVNDAIKLCTSPSSRCMDYVMPHRSNECSFACTHLIFLGQVALKEVTFKNFGDRLVPVKDGVCQAVSASTTAHPYLTSSSGGSGETEIPHTEMVDISTAVLDNSTVRNEHLDVNSSGSCVSKVTGAAAAFLMLVSLAAFINIYVRQRAN</sequence>
<evidence type="ECO:0000256" key="1">
    <source>
        <dbReference type="SAM" id="Phobius"/>
    </source>
</evidence>
<feature type="signal peptide" evidence="2">
    <location>
        <begin position="1"/>
        <end position="35"/>
    </location>
</feature>
<evidence type="ECO:0008006" key="5">
    <source>
        <dbReference type="Google" id="ProtNLM"/>
    </source>
</evidence>
<comment type="caution">
    <text evidence="3">The sequence shown here is derived from an EMBL/GenBank/DDBJ whole genome shotgun (WGS) entry which is preliminary data.</text>
</comment>
<keyword evidence="1" id="KW-0472">Membrane</keyword>
<dbReference type="AlphaFoldDB" id="A0AAE0ZEM3"/>
<protein>
    <recommendedName>
        <fullName evidence="5">FZ domain-containing protein</fullName>
    </recommendedName>
</protein>
<keyword evidence="4" id="KW-1185">Reference proteome</keyword>
<evidence type="ECO:0000313" key="3">
    <source>
        <dbReference type="EMBL" id="KAK3767947.1"/>
    </source>
</evidence>
<name>A0AAE0ZEM3_9GAST</name>
<feature type="chain" id="PRO_5042082775" description="FZ domain-containing protein" evidence="2">
    <location>
        <begin position="36"/>
        <end position="287"/>
    </location>
</feature>